<proteinExistence type="predicted"/>
<dbReference type="EMBL" id="RRYP01001217">
    <property type="protein sequence ID" value="TNV86243.1"/>
    <property type="molecule type" value="Genomic_DNA"/>
</dbReference>
<keyword evidence="2" id="KW-1185">Reference proteome</keyword>
<organism evidence="1 2">
    <name type="scientific">Halteria grandinella</name>
    <dbReference type="NCBI Taxonomy" id="5974"/>
    <lineage>
        <taxon>Eukaryota</taxon>
        <taxon>Sar</taxon>
        <taxon>Alveolata</taxon>
        <taxon>Ciliophora</taxon>
        <taxon>Intramacronucleata</taxon>
        <taxon>Spirotrichea</taxon>
        <taxon>Stichotrichia</taxon>
        <taxon>Sporadotrichida</taxon>
        <taxon>Halteriidae</taxon>
        <taxon>Halteria</taxon>
    </lineage>
</organism>
<gene>
    <name evidence="1" type="ORF">FGO68_gene9152</name>
</gene>
<sequence>MKAHIYSLVIMRTHNRIDLYHKYLLVFKPEGFWGFGAPKTPKPQNPEQSEVCLEKMNSIHQLHNQMQNFLNVLFYYLYYQTRQFFQHLLFLNISYPHFSLHELFYQFPSAEPPLPRHNFHSYFYHPTSQHSYYIPLQTSASFAWHSSQKYHSLPFSN</sequence>
<reference evidence="1" key="1">
    <citation type="submission" date="2019-06" db="EMBL/GenBank/DDBJ databases">
        <authorList>
            <person name="Zheng W."/>
        </authorList>
    </citation>
    <scope>NUCLEOTIDE SEQUENCE</scope>
    <source>
        <strain evidence="1">QDHG01</strain>
    </source>
</reference>
<dbReference type="AlphaFoldDB" id="A0A8J8P2S9"/>
<dbReference type="Proteomes" id="UP000785679">
    <property type="component" value="Unassembled WGS sequence"/>
</dbReference>
<comment type="caution">
    <text evidence="1">The sequence shown here is derived from an EMBL/GenBank/DDBJ whole genome shotgun (WGS) entry which is preliminary data.</text>
</comment>
<protein>
    <submittedName>
        <fullName evidence="1">Uncharacterized protein</fullName>
    </submittedName>
</protein>
<evidence type="ECO:0000313" key="2">
    <source>
        <dbReference type="Proteomes" id="UP000785679"/>
    </source>
</evidence>
<accession>A0A8J8P2S9</accession>
<evidence type="ECO:0000313" key="1">
    <source>
        <dbReference type="EMBL" id="TNV86243.1"/>
    </source>
</evidence>
<name>A0A8J8P2S9_HALGN</name>